<protein>
    <submittedName>
        <fullName evidence="2">Uncharacterized protein</fullName>
    </submittedName>
</protein>
<dbReference type="EMBL" id="CP012173">
    <property type="protein sequence ID" value="AKV77004.1"/>
    <property type="molecule type" value="Genomic_DNA"/>
</dbReference>
<evidence type="ECO:0000313" key="11">
    <source>
        <dbReference type="Proteomes" id="UP000062398"/>
    </source>
</evidence>
<dbReference type="Proteomes" id="UP000056255">
    <property type="component" value="Chromosome"/>
</dbReference>
<dbReference type="RefSeq" id="WP_012021740.1">
    <property type="nucleotide sequence ID" value="NZ_AP019770.1"/>
</dbReference>
<reference evidence="2 8" key="1">
    <citation type="journal article" date="2014" name="J. Bacteriol.">
        <title>Role of an Archaeal PitA Transporter in the Copper and Arsenic Resistance of Metallosphaera sedula, an Extreme Thermoacidophile.</title>
        <authorList>
            <person name="McCarthy S."/>
            <person name="Ai C."/>
            <person name="Wheaton G."/>
            <person name="Tevatia R."/>
            <person name="Eckrich V."/>
            <person name="Kelly R."/>
            <person name="Blum P."/>
        </authorList>
    </citation>
    <scope>NUCLEOTIDE SEQUENCE [LARGE SCALE GENOMIC DNA]</scope>
    <source>
        <strain evidence="2 8">CuR1</strain>
    </source>
</reference>
<feature type="transmembrane region" description="Helical" evidence="1">
    <location>
        <begin position="6"/>
        <end position="24"/>
    </location>
</feature>
<evidence type="ECO:0000313" key="4">
    <source>
        <dbReference type="EMBL" id="AKV77004.1"/>
    </source>
</evidence>
<dbReference type="EMBL" id="CP012172">
    <property type="protein sequence ID" value="AKV74768.1"/>
    <property type="molecule type" value="Genomic_DNA"/>
</dbReference>
<sequence>MNRVLVPAVIAVVVVVVLVAFLLLHPGTPPLPLNETVINSTLGPGKILPTSGSYQVKGSYVIVHQLNGETTNQSFSVLVNGVYQPSEVKSGVLEYVNGSNYHATVVVFQLVNVVSSNYTQIINGSGTTIILVHRGYAEADLYYFGGHLTSSQEQTLVSVLSRYLETL</sequence>
<dbReference type="Proteomes" id="UP000062398">
    <property type="component" value="Chromosome"/>
</dbReference>
<dbReference type="AlphaFoldDB" id="A0A088E883"/>
<proteinExistence type="predicted"/>
<dbReference type="Proteomes" id="UP000029084">
    <property type="component" value="Chromosome"/>
</dbReference>
<reference evidence="7 9" key="3">
    <citation type="submission" date="2015-07" db="EMBL/GenBank/DDBJ databases">
        <title>Physiological, transcriptional responses and genome re-sequencing of acid resistant extremely thermoacidophilic Metallosphaera sedula SARC-M1.</title>
        <authorList>
            <person name="Ai C."/>
            <person name="McCarthy S."/>
            <person name="Eckrich V."/>
            <person name="Rudrappa D."/>
            <person name="Qiu G."/>
            <person name="Blum P."/>
        </authorList>
    </citation>
    <scope>NUCLEOTIDE SEQUENCE [LARGE SCALE GENOMIC DNA]</scope>
    <source>
        <strain evidence="7 9">SARC-M1</strain>
    </source>
</reference>
<evidence type="ECO:0000313" key="8">
    <source>
        <dbReference type="Proteomes" id="UP000029084"/>
    </source>
</evidence>
<dbReference type="OMA" id="SNYHATV"/>
<evidence type="ECO:0000256" key="1">
    <source>
        <dbReference type="SAM" id="Phobius"/>
    </source>
</evidence>
<keyword evidence="1" id="KW-1133">Transmembrane helix</keyword>
<evidence type="ECO:0000313" key="12">
    <source>
        <dbReference type="Proteomes" id="UP000062475"/>
    </source>
</evidence>
<name>A0A088E883_9CREN</name>
<evidence type="ECO:0000313" key="13">
    <source>
        <dbReference type="Proteomes" id="UP000068832"/>
    </source>
</evidence>
<reference evidence="10 11" key="2">
    <citation type="journal article" date="2015" name="Genome Announc.">
        <title>Complete Genome Sequences of Evolved Arsenate-Resistant Metallosphaera sedula Strains.</title>
        <authorList>
            <person name="Ai C."/>
            <person name="McCarthy S."/>
            <person name="Schackwitz W."/>
            <person name="Martin J."/>
            <person name="Lipzen A."/>
            <person name="Blum P."/>
        </authorList>
    </citation>
    <scope>NUCLEOTIDE SEQUENCE [LARGE SCALE GENOMIC DNA]</scope>
    <source>
        <strain evidence="5 11">ARS120-1</strain>
        <strain evidence="6 10">ARS120-2</strain>
        <strain evidence="3 13">ARS50-1</strain>
        <strain evidence="4 12">ARS50-2</strain>
    </source>
</reference>
<evidence type="ECO:0000313" key="5">
    <source>
        <dbReference type="EMBL" id="AKV79256.1"/>
    </source>
</evidence>
<dbReference type="PATRIC" id="fig|43687.5.peg.1935"/>
<dbReference type="Proteomes" id="UP000061362">
    <property type="component" value="Chromosome"/>
</dbReference>
<keyword evidence="1" id="KW-0812">Transmembrane</keyword>
<organism evidence="2 8">
    <name type="scientific">Metallosphaera sedula</name>
    <dbReference type="NCBI Taxonomy" id="43687"/>
    <lineage>
        <taxon>Archaea</taxon>
        <taxon>Thermoproteota</taxon>
        <taxon>Thermoprotei</taxon>
        <taxon>Sulfolobales</taxon>
        <taxon>Sulfolobaceae</taxon>
        <taxon>Metallosphaera</taxon>
    </lineage>
</organism>
<evidence type="ECO:0000313" key="10">
    <source>
        <dbReference type="Proteomes" id="UP000061362"/>
    </source>
</evidence>
<evidence type="ECO:0000313" key="6">
    <source>
        <dbReference type="EMBL" id="AKV81501.1"/>
    </source>
</evidence>
<dbReference type="Proteomes" id="UP000062475">
    <property type="component" value="Chromosome"/>
</dbReference>
<evidence type="ECO:0000313" key="2">
    <source>
        <dbReference type="EMBL" id="AIM27937.1"/>
    </source>
</evidence>
<evidence type="ECO:0000313" key="3">
    <source>
        <dbReference type="EMBL" id="AKV74768.1"/>
    </source>
</evidence>
<dbReference type="EMBL" id="CP008822">
    <property type="protein sequence ID" value="AIM27937.1"/>
    <property type="molecule type" value="Genomic_DNA"/>
</dbReference>
<dbReference type="Proteomes" id="UP000068832">
    <property type="component" value="Chromosome"/>
</dbReference>
<dbReference type="EMBL" id="CP012175">
    <property type="protein sequence ID" value="AKV81501.1"/>
    <property type="molecule type" value="Genomic_DNA"/>
</dbReference>
<dbReference type="EMBL" id="CP012174">
    <property type="protein sequence ID" value="AKV79256.1"/>
    <property type="molecule type" value="Genomic_DNA"/>
</dbReference>
<dbReference type="OrthoDB" id="34762at2157"/>
<evidence type="ECO:0000313" key="7">
    <source>
        <dbReference type="EMBL" id="AKV83736.1"/>
    </source>
</evidence>
<gene>
    <name evidence="2" type="ORF">HA72_1798</name>
    <name evidence="3" type="ORF">MsedA_1839</name>
    <name evidence="4" type="ORF">MsedB_1841</name>
    <name evidence="5" type="ORF">MsedC_1839</name>
    <name evidence="6" type="ORF">MsedD_1840</name>
    <name evidence="7" type="ORF">MsedE_1841</name>
</gene>
<evidence type="ECO:0000313" key="9">
    <source>
        <dbReference type="Proteomes" id="UP000056255"/>
    </source>
</evidence>
<dbReference type="GeneID" id="91756317"/>
<dbReference type="EMBL" id="CP012176">
    <property type="protein sequence ID" value="AKV83736.1"/>
    <property type="molecule type" value="Genomic_DNA"/>
</dbReference>
<accession>A0A088E883</accession>
<keyword evidence="1" id="KW-0472">Membrane</keyword>